<gene>
    <name evidence="3" type="ORF">SeMB42_g01947</name>
</gene>
<keyword evidence="2" id="KW-0472">Membrane</keyword>
<keyword evidence="2" id="KW-1133">Transmembrane helix</keyword>
<feature type="transmembrane region" description="Helical" evidence="2">
    <location>
        <begin position="6"/>
        <end position="29"/>
    </location>
</feature>
<keyword evidence="2" id="KW-0812">Transmembrane</keyword>
<organism evidence="3 4">
    <name type="scientific">Synchytrium endobioticum</name>
    <dbReference type="NCBI Taxonomy" id="286115"/>
    <lineage>
        <taxon>Eukaryota</taxon>
        <taxon>Fungi</taxon>
        <taxon>Fungi incertae sedis</taxon>
        <taxon>Chytridiomycota</taxon>
        <taxon>Chytridiomycota incertae sedis</taxon>
        <taxon>Chytridiomycetes</taxon>
        <taxon>Synchytriales</taxon>
        <taxon>Synchytriaceae</taxon>
        <taxon>Synchytrium</taxon>
    </lineage>
</organism>
<dbReference type="VEuPathDB" id="FungiDB:SeMB42_g01947"/>
<dbReference type="AlphaFoldDB" id="A0A507DKE3"/>
<accession>A0A507DKE3</accession>
<keyword evidence="4" id="KW-1185">Reference proteome</keyword>
<proteinExistence type="predicted"/>
<evidence type="ECO:0000256" key="2">
    <source>
        <dbReference type="SAM" id="Phobius"/>
    </source>
</evidence>
<evidence type="ECO:0000313" key="4">
    <source>
        <dbReference type="Proteomes" id="UP000317494"/>
    </source>
</evidence>
<feature type="region of interest" description="Disordered" evidence="1">
    <location>
        <begin position="48"/>
        <end position="87"/>
    </location>
</feature>
<protein>
    <submittedName>
        <fullName evidence="3">Uncharacterized protein</fullName>
    </submittedName>
</protein>
<dbReference type="Proteomes" id="UP000317494">
    <property type="component" value="Unassembled WGS sequence"/>
</dbReference>
<dbReference type="EMBL" id="QEAN01000055">
    <property type="protein sequence ID" value="TPX51350.1"/>
    <property type="molecule type" value="Genomic_DNA"/>
</dbReference>
<sequence length="365" mass="40070">MSPLDTDSIVAIAVGIPVLSALAVIIYVLQRRTRRLIKRKESGVSYLDTAAGPIPQTKSPKLTVEAPSAPPKHSAEPPGSGNWLPTSPIKLLESTRPSFSSKKRNSVTPMYIKPQYDITPLAHRKSARRPRLLMDSSSAPTKYPVSSGQMLPPKSSLLSLGPTLPALDDTTSNRALHESIAREAVDTVSPHPSKHRQSVQFAEDVTIQMLEPTIFKYIEMAVTRKPSLKTPTEMNLSPQIEANDNGNAEPLHGTMPFSIKGEILSARICIRGLRVVTLGPSANDVDYLAISDAYERFLLPMNSDQYGFNTDTMEPNPVNGVHVVKLVGKLRRTELFRGFGPYLTIVLLETKQHHGICIVEMIPLT</sequence>
<evidence type="ECO:0000256" key="1">
    <source>
        <dbReference type="SAM" id="MobiDB-lite"/>
    </source>
</evidence>
<reference evidence="3 4" key="1">
    <citation type="journal article" date="2019" name="Sci. Rep.">
        <title>Comparative genomics of chytrid fungi reveal insights into the obligate biotrophic and pathogenic lifestyle of Synchytrium endobioticum.</title>
        <authorList>
            <person name="van de Vossenberg B.T.L.H."/>
            <person name="Warris S."/>
            <person name="Nguyen H.D.T."/>
            <person name="van Gent-Pelzer M.P.E."/>
            <person name="Joly D.L."/>
            <person name="van de Geest H.C."/>
            <person name="Bonants P.J.M."/>
            <person name="Smith D.S."/>
            <person name="Levesque C.A."/>
            <person name="van der Lee T.A.J."/>
        </authorList>
    </citation>
    <scope>NUCLEOTIDE SEQUENCE [LARGE SCALE GENOMIC DNA]</scope>
    <source>
        <strain evidence="3 4">MB42</strain>
    </source>
</reference>
<evidence type="ECO:0000313" key="3">
    <source>
        <dbReference type="EMBL" id="TPX51350.1"/>
    </source>
</evidence>
<name>A0A507DKE3_9FUNG</name>
<comment type="caution">
    <text evidence="3">The sequence shown here is derived from an EMBL/GenBank/DDBJ whole genome shotgun (WGS) entry which is preliminary data.</text>
</comment>